<evidence type="ECO:0000256" key="1">
    <source>
        <dbReference type="SAM" id="MobiDB-lite"/>
    </source>
</evidence>
<dbReference type="CDD" id="cd22645">
    <property type="entry name" value="BIC1_CID"/>
    <property type="match status" value="1"/>
</dbReference>
<dbReference type="AlphaFoldDB" id="A0A2P5X8D2"/>
<dbReference type="EMBL" id="KZ665464">
    <property type="protein sequence ID" value="PPR99601.1"/>
    <property type="molecule type" value="Genomic_DNA"/>
</dbReference>
<gene>
    <name evidence="2" type="ORF">GOBAR_AA21076</name>
</gene>
<dbReference type="PANTHER" id="PTHR34207">
    <property type="entry name" value="PROTEIN BIC1"/>
    <property type="match status" value="1"/>
</dbReference>
<name>A0A2P5X8D2_GOSBA</name>
<sequence>MSSISPSSRNHNPSKPVSVRRVSNNMPGLGHEEEDVMLLHDKSYSCSNGGVLQGSALVPRGHCSDGNDKDSGRERLKRHREEVAGRVLVPDKWGKEELLKDWMDYSSFDSLLAPTGLASARKALMTEGRRSSSQRLMRIQTFALYQSITAEI</sequence>
<reference evidence="2 3" key="1">
    <citation type="submission" date="2015-01" db="EMBL/GenBank/DDBJ databases">
        <title>Genome of allotetraploid Gossypium barbadense reveals genomic plasticity and fiber elongation in cotton evolution.</title>
        <authorList>
            <person name="Chen X."/>
            <person name="Liu X."/>
            <person name="Zhao B."/>
            <person name="Zheng H."/>
            <person name="Hu Y."/>
            <person name="Lu G."/>
            <person name="Yang C."/>
            <person name="Chen J."/>
            <person name="Shan C."/>
            <person name="Zhang L."/>
            <person name="Zhou Y."/>
            <person name="Wang L."/>
            <person name="Guo W."/>
            <person name="Bai Y."/>
            <person name="Ruan J."/>
            <person name="Shangguan X."/>
            <person name="Mao Y."/>
            <person name="Jiang J."/>
            <person name="Zhu Y."/>
            <person name="Lei J."/>
            <person name="Kang H."/>
            <person name="Chen S."/>
            <person name="He X."/>
            <person name="Wang R."/>
            <person name="Wang Y."/>
            <person name="Chen J."/>
            <person name="Wang L."/>
            <person name="Yu S."/>
            <person name="Wang B."/>
            <person name="Wei J."/>
            <person name="Song S."/>
            <person name="Lu X."/>
            <person name="Gao Z."/>
            <person name="Gu W."/>
            <person name="Deng X."/>
            <person name="Ma D."/>
            <person name="Wang S."/>
            <person name="Liang W."/>
            <person name="Fang L."/>
            <person name="Cai C."/>
            <person name="Zhu X."/>
            <person name="Zhou B."/>
            <person name="Zhang Y."/>
            <person name="Chen Z."/>
            <person name="Xu S."/>
            <person name="Zhu R."/>
            <person name="Wang S."/>
            <person name="Zhang T."/>
            <person name="Zhao G."/>
        </authorList>
    </citation>
    <scope>NUCLEOTIDE SEQUENCE [LARGE SCALE GENOMIC DNA]</scope>
    <source>
        <strain evidence="3">cv. Xinhai21</strain>
        <tissue evidence="2">Leaf</tissue>
    </source>
</reference>
<proteinExistence type="predicted"/>
<feature type="compositionally biased region" description="Polar residues" evidence="1">
    <location>
        <begin position="1"/>
        <end position="26"/>
    </location>
</feature>
<organism evidence="2 3">
    <name type="scientific">Gossypium barbadense</name>
    <name type="common">Sea Island cotton</name>
    <name type="synonym">Hibiscus barbadensis</name>
    <dbReference type="NCBI Taxonomy" id="3634"/>
    <lineage>
        <taxon>Eukaryota</taxon>
        <taxon>Viridiplantae</taxon>
        <taxon>Streptophyta</taxon>
        <taxon>Embryophyta</taxon>
        <taxon>Tracheophyta</taxon>
        <taxon>Spermatophyta</taxon>
        <taxon>Magnoliopsida</taxon>
        <taxon>eudicotyledons</taxon>
        <taxon>Gunneridae</taxon>
        <taxon>Pentapetalae</taxon>
        <taxon>rosids</taxon>
        <taxon>malvids</taxon>
        <taxon>Malvales</taxon>
        <taxon>Malvaceae</taxon>
        <taxon>Malvoideae</taxon>
        <taxon>Gossypium</taxon>
    </lineage>
</organism>
<evidence type="ECO:0000313" key="2">
    <source>
        <dbReference type="EMBL" id="PPR99601.1"/>
    </source>
</evidence>
<protein>
    <submittedName>
        <fullName evidence="2">Uncharacterized protein</fullName>
    </submittedName>
</protein>
<dbReference type="GO" id="GO:0009785">
    <property type="term" value="P:blue light signaling pathway"/>
    <property type="evidence" value="ECO:0007669"/>
    <property type="project" value="InterPro"/>
</dbReference>
<dbReference type="PANTHER" id="PTHR34207:SF17">
    <property type="entry name" value="PROTEIN BIC2"/>
    <property type="match status" value="1"/>
</dbReference>
<feature type="region of interest" description="Disordered" evidence="1">
    <location>
        <begin position="1"/>
        <end position="32"/>
    </location>
</feature>
<dbReference type="InterPro" id="IPR040374">
    <property type="entry name" value="BIC"/>
</dbReference>
<dbReference type="OrthoDB" id="672067at2759"/>
<dbReference type="Proteomes" id="UP000239757">
    <property type="component" value="Unassembled WGS sequence"/>
</dbReference>
<accession>A0A2P5X8D2</accession>
<evidence type="ECO:0000313" key="3">
    <source>
        <dbReference type="Proteomes" id="UP000239757"/>
    </source>
</evidence>
<feature type="region of interest" description="Disordered" evidence="1">
    <location>
        <begin position="56"/>
        <end position="77"/>
    </location>
</feature>
<feature type="compositionally biased region" description="Basic and acidic residues" evidence="1">
    <location>
        <begin position="62"/>
        <end position="77"/>
    </location>
</feature>